<evidence type="ECO:0000256" key="2">
    <source>
        <dbReference type="ARBA" id="ARBA00022679"/>
    </source>
</evidence>
<dbReference type="CDD" id="cd07777">
    <property type="entry name" value="ASKHA_NBD_FGGY_SHK"/>
    <property type="match status" value="1"/>
</dbReference>
<comment type="similarity">
    <text evidence="1">Belongs to the FGGY kinase family.</text>
</comment>
<dbReference type="SUPFAM" id="SSF53067">
    <property type="entry name" value="Actin-like ATPase domain"/>
    <property type="match status" value="2"/>
</dbReference>
<dbReference type="GO" id="GO:0016301">
    <property type="term" value="F:kinase activity"/>
    <property type="evidence" value="ECO:0007669"/>
    <property type="project" value="UniProtKB-KW"/>
</dbReference>
<keyword evidence="6" id="KW-1185">Reference proteome</keyword>
<organism evidence="5 6">
    <name type="scientific">Kouleothrix aurantiaca</name>
    <dbReference type="NCBI Taxonomy" id="186479"/>
    <lineage>
        <taxon>Bacteria</taxon>
        <taxon>Bacillati</taxon>
        <taxon>Chloroflexota</taxon>
        <taxon>Chloroflexia</taxon>
        <taxon>Chloroflexales</taxon>
        <taxon>Roseiflexineae</taxon>
        <taxon>Roseiflexaceae</taxon>
        <taxon>Kouleothrix</taxon>
    </lineage>
</organism>
<reference evidence="5 6" key="1">
    <citation type="submission" date="2015-09" db="EMBL/GenBank/DDBJ databases">
        <title>Draft genome sequence of Kouleothrix aurantiaca JCM 19913.</title>
        <authorList>
            <person name="Hemp J."/>
        </authorList>
    </citation>
    <scope>NUCLEOTIDE SEQUENCE [LARGE SCALE GENOMIC DNA]</scope>
    <source>
        <strain evidence="5 6">COM-B</strain>
    </source>
</reference>
<evidence type="ECO:0000259" key="4">
    <source>
        <dbReference type="Pfam" id="PF00370"/>
    </source>
</evidence>
<sequence>MRYLGIDLGTTFIKGAVLDLASGTLGAIQRRPFPEPVPGLPAGYFEVAPGAIVAAVRDLIGELLRAAPDSSGLMLSSQMHALVLCDSNGEPASNVVTWRDSRALDRHPAGGTFFERLAAQLSEGDRQALGNELRPGLPICALFWMREMGALPAGTIALGLADFVLWQLCGHEPATEPTIAASQGAFNIGTGDWHRSLLERLGLGGVRWPPIGAFNQPAGEMRLGDCTLACFPGVGDQQSALASAALQPGELSLNISTGSQASLLRSDIVPGDYGIRPYFGGQWLHTITNVPAGRALALLVDLLTELPRAQGLALSDPWGYIAQAVAATPATDLTADLSFFGSVNGGALGNIHEGNLSAGHLFRATFEYMAGQYAACAQRLAPAADWERIVFSGGLVQAMPPLRAAIMQRLGGTYRLCDTNEDALAGLLVLARLADEQRKLA</sequence>
<dbReference type="InterPro" id="IPR043129">
    <property type="entry name" value="ATPase_NBD"/>
</dbReference>
<dbReference type="PANTHER" id="PTHR43095:SF2">
    <property type="entry name" value="GLUCONOKINASE"/>
    <property type="match status" value="1"/>
</dbReference>
<dbReference type="Gene3D" id="3.30.420.40">
    <property type="match status" value="2"/>
</dbReference>
<comment type="caution">
    <text evidence="5">The sequence shown here is derived from an EMBL/GenBank/DDBJ whole genome shotgun (WGS) entry which is preliminary data.</text>
</comment>
<evidence type="ECO:0000256" key="1">
    <source>
        <dbReference type="ARBA" id="ARBA00009156"/>
    </source>
</evidence>
<dbReference type="GO" id="GO:0005975">
    <property type="term" value="P:carbohydrate metabolic process"/>
    <property type="evidence" value="ECO:0007669"/>
    <property type="project" value="InterPro"/>
</dbReference>
<dbReference type="PANTHER" id="PTHR43095">
    <property type="entry name" value="SUGAR KINASE"/>
    <property type="match status" value="1"/>
</dbReference>
<feature type="domain" description="Carbohydrate kinase FGGY N-terminal" evidence="4">
    <location>
        <begin position="3"/>
        <end position="222"/>
    </location>
</feature>
<protein>
    <recommendedName>
        <fullName evidence="4">Carbohydrate kinase FGGY N-terminal domain-containing protein</fullName>
    </recommendedName>
</protein>
<dbReference type="InterPro" id="IPR018484">
    <property type="entry name" value="FGGY_N"/>
</dbReference>
<evidence type="ECO:0000313" key="6">
    <source>
        <dbReference type="Proteomes" id="UP000050509"/>
    </source>
</evidence>
<keyword evidence="3" id="KW-0418">Kinase</keyword>
<evidence type="ECO:0000256" key="3">
    <source>
        <dbReference type="ARBA" id="ARBA00022777"/>
    </source>
</evidence>
<dbReference type="Proteomes" id="UP000050509">
    <property type="component" value="Unassembled WGS sequence"/>
</dbReference>
<gene>
    <name evidence="5" type="ORF">SE17_11365</name>
</gene>
<dbReference type="AlphaFoldDB" id="A0A0P9DI97"/>
<name>A0A0P9DI97_9CHLR</name>
<evidence type="ECO:0000313" key="5">
    <source>
        <dbReference type="EMBL" id="KPV53135.1"/>
    </source>
</evidence>
<dbReference type="Pfam" id="PF00370">
    <property type="entry name" value="FGGY_N"/>
    <property type="match status" value="1"/>
</dbReference>
<dbReference type="EMBL" id="LJCR01000331">
    <property type="protein sequence ID" value="KPV53135.1"/>
    <property type="molecule type" value="Genomic_DNA"/>
</dbReference>
<proteinExistence type="inferred from homology"/>
<accession>A0A0P9DI97</accession>
<keyword evidence="2" id="KW-0808">Transferase</keyword>
<dbReference type="InterPro" id="IPR050406">
    <property type="entry name" value="FGGY_Carb_Kinase"/>
</dbReference>